<reference evidence="1" key="1">
    <citation type="journal article" date="2021" name="Genome Biol. Evol.">
        <title>A High-Quality Reference Genome for a Parasitic Bivalve with Doubly Uniparental Inheritance (Bivalvia: Unionida).</title>
        <authorList>
            <person name="Smith C.H."/>
        </authorList>
    </citation>
    <scope>NUCLEOTIDE SEQUENCE</scope>
    <source>
        <strain evidence="1">CHS0354</strain>
    </source>
</reference>
<dbReference type="AlphaFoldDB" id="A0AAE0VRG8"/>
<keyword evidence="2" id="KW-1185">Reference proteome</keyword>
<organism evidence="1 2">
    <name type="scientific">Potamilus streckersoni</name>
    <dbReference type="NCBI Taxonomy" id="2493646"/>
    <lineage>
        <taxon>Eukaryota</taxon>
        <taxon>Metazoa</taxon>
        <taxon>Spiralia</taxon>
        <taxon>Lophotrochozoa</taxon>
        <taxon>Mollusca</taxon>
        <taxon>Bivalvia</taxon>
        <taxon>Autobranchia</taxon>
        <taxon>Heteroconchia</taxon>
        <taxon>Palaeoheterodonta</taxon>
        <taxon>Unionida</taxon>
        <taxon>Unionoidea</taxon>
        <taxon>Unionidae</taxon>
        <taxon>Ambleminae</taxon>
        <taxon>Lampsilini</taxon>
        <taxon>Potamilus</taxon>
    </lineage>
</organism>
<evidence type="ECO:0000313" key="2">
    <source>
        <dbReference type="Proteomes" id="UP001195483"/>
    </source>
</evidence>
<evidence type="ECO:0000313" key="1">
    <source>
        <dbReference type="EMBL" id="KAK3587311.1"/>
    </source>
</evidence>
<dbReference type="EMBL" id="JAEAOA010000698">
    <property type="protein sequence ID" value="KAK3587311.1"/>
    <property type="molecule type" value="Genomic_DNA"/>
</dbReference>
<proteinExistence type="predicted"/>
<reference evidence="1" key="3">
    <citation type="submission" date="2023-05" db="EMBL/GenBank/DDBJ databases">
        <authorList>
            <person name="Smith C.H."/>
        </authorList>
    </citation>
    <scope>NUCLEOTIDE SEQUENCE</scope>
    <source>
        <strain evidence="1">CHS0354</strain>
        <tissue evidence="1">Mantle</tissue>
    </source>
</reference>
<name>A0AAE0VRG8_9BIVA</name>
<sequence length="124" mass="14615">MNVKYNPQQNQRYTLTLELRISFSVILNLDQRYEVNMVLLFSSCFVRLMSPILRNVLAAAMVKTGSRRDKQYKNSALKEKIHSVSRASARHYRKAFLLADTEGNRFPLNSYTYNSDLFKRKMRK</sequence>
<dbReference type="Proteomes" id="UP001195483">
    <property type="component" value="Unassembled WGS sequence"/>
</dbReference>
<comment type="caution">
    <text evidence="1">The sequence shown here is derived from an EMBL/GenBank/DDBJ whole genome shotgun (WGS) entry which is preliminary data.</text>
</comment>
<accession>A0AAE0VRG8</accession>
<protein>
    <submittedName>
        <fullName evidence="1">Uncharacterized protein</fullName>
    </submittedName>
</protein>
<reference evidence="1" key="2">
    <citation type="journal article" date="2021" name="Genome Biol. Evol.">
        <title>Developing a high-quality reference genome for a parasitic bivalve with doubly uniparental inheritance (Bivalvia: Unionida).</title>
        <authorList>
            <person name="Smith C.H."/>
        </authorList>
    </citation>
    <scope>NUCLEOTIDE SEQUENCE</scope>
    <source>
        <strain evidence="1">CHS0354</strain>
        <tissue evidence="1">Mantle</tissue>
    </source>
</reference>
<gene>
    <name evidence="1" type="ORF">CHS0354_011293</name>
</gene>